<organism evidence="1 3">
    <name type="scientific">Medicago truncatula</name>
    <name type="common">Barrel medic</name>
    <name type="synonym">Medicago tribuloides</name>
    <dbReference type="NCBI Taxonomy" id="3880"/>
    <lineage>
        <taxon>Eukaryota</taxon>
        <taxon>Viridiplantae</taxon>
        <taxon>Streptophyta</taxon>
        <taxon>Embryophyta</taxon>
        <taxon>Tracheophyta</taxon>
        <taxon>Spermatophyta</taxon>
        <taxon>Magnoliopsida</taxon>
        <taxon>eudicotyledons</taxon>
        <taxon>Gunneridae</taxon>
        <taxon>Pentapetalae</taxon>
        <taxon>rosids</taxon>
        <taxon>fabids</taxon>
        <taxon>Fabales</taxon>
        <taxon>Fabaceae</taxon>
        <taxon>Papilionoideae</taxon>
        <taxon>50 kb inversion clade</taxon>
        <taxon>NPAAA clade</taxon>
        <taxon>Hologalegina</taxon>
        <taxon>IRL clade</taxon>
        <taxon>Trifolieae</taxon>
        <taxon>Medicago</taxon>
    </lineage>
</organism>
<evidence type="ECO:0000313" key="2">
    <source>
        <dbReference type="EnsemblPlants" id="KEH38479"/>
    </source>
</evidence>
<dbReference type="AlphaFoldDB" id="A0A072V8X3"/>
<dbReference type="EnsemblPlants" id="KEH38479">
    <property type="protein sequence ID" value="KEH38479"/>
    <property type="gene ID" value="MTR_2g072410"/>
</dbReference>
<dbReference type="EMBL" id="CM001218">
    <property type="protein sequence ID" value="KEH38479.1"/>
    <property type="molecule type" value="Genomic_DNA"/>
</dbReference>
<proteinExistence type="predicted"/>
<name>A0A072V8X3_MEDTR</name>
<keyword evidence="3" id="KW-1185">Reference proteome</keyword>
<reference evidence="1 3" key="2">
    <citation type="journal article" date="2014" name="BMC Genomics">
        <title>An improved genome release (version Mt4.0) for the model legume Medicago truncatula.</title>
        <authorList>
            <person name="Tang H."/>
            <person name="Krishnakumar V."/>
            <person name="Bidwell S."/>
            <person name="Rosen B."/>
            <person name="Chan A."/>
            <person name="Zhou S."/>
            <person name="Gentzbittel L."/>
            <person name="Childs K.L."/>
            <person name="Yandell M."/>
            <person name="Gundlach H."/>
            <person name="Mayer K.F."/>
            <person name="Schwartz D.C."/>
            <person name="Town C.D."/>
        </authorList>
    </citation>
    <scope>GENOME REANNOTATION</scope>
    <source>
        <strain evidence="1">A17</strain>
        <strain evidence="2 3">cv. Jemalong A17</strain>
    </source>
</reference>
<gene>
    <name evidence="1" type="ordered locus">MTR_2g072410</name>
</gene>
<dbReference type="STRING" id="3880.A0A072V8X3"/>
<evidence type="ECO:0000313" key="3">
    <source>
        <dbReference type="Proteomes" id="UP000002051"/>
    </source>
</evidence>
<dbReference type="Proteomes" id="UP000002051">
    <property type="component" value="Chromosome 2"/>
</dbReference>
<reference evidence="2" key="3">
    <citation type="submission" date="2015-04" db="UniProtKB">
        <authorList>
            <consortium name="EnsemblPlants"/>
        </authorList>
    </citation>
    <scope>IDENTIFICATION</scope>
    <source>
        <strain evidence="2">cv. Jemalong A17</strain>
    </source>
</reference>
<dbReference type="HOGENOM" id="CLU_154109_0_0_1"/>
<reference evidence="1 3" key="1">
    <citation type="journal article" date="2011" name="Nature">
        <title>The Medicago genome provides insight into the evolution of rhizobial symbioses.</title>
        <authorList>
            <person name="Young N.D."/>
            <person name="Debelle F."/>
            <person name="Oldroyd G.E."/>
            <person name="Geurts R."/>
            <person name="Cannon S.B."/>
            <person name="Udvardi M.K."/>
            <person name="Benedito V.A."/>
            <person name="Mayer K.F."/>
            <person name="Gouzy J."/>
            <person name="Schoof H."/>
            <person name="Van de Peer Y."/>
            <person name="Proost S."/>
            <person name="Cook D.R."/>
            <person name="Meyers B.C."/>
            <person name="Spannagl M."/>
            <person name="Cheung F."/>
            <person name="De Mita S."/>
            <person name="Krishnakumar V."/>
            <person name="Gundlach H."/>
            <person name="Zhou S."/>
            <person name="Mudge J."/>
            <person name="Bharti A.K."/>
            <person name="Murray J.D."/>
            <person name="Naoumkina M.A."/>
            <person name="Rosen B."/>
            <person name="Silverstein K.A."/>
            <person name="Tang H."/>
            <person name="Rombauts S."/>
            <person name="Zhao P.X."/>
            <person name="Zhou P."/>
            <person name="Barbe V."/>
            <person name="Bardou P."/>
            <person name="Bechner M."/>
            <person name="Bellec A."/>
            <person name="Berger A."/>
            <person name="Berges H."/>
            <person name="Bidwell S."/>
            <person name="Bisseling T."/>
            <person name="Choisne N."/>
            <person name="Couloux A."/>
            <person name="Denny R."/>
            <person name="Deshpande S."/>
            <person name="Dai X."/>
            <person name="Doyle J.J."/>
            <person name="Dudez A.M."/>
            <person name="Farmer A.D."/>
            <person name="Fouteau S."/>
            <person name="Franken C."/>
            <person name="Gibelin C."/>
            <person name="Gish J."/>
            <person name="Goldstein S."/>
            <person name="Gonzalez A.J."/>
            <person name="Green P.J."/>
            <person name="Hallab A."/>
            <person name="Hartog M."/>
            <person name="Hua A."/>
            <person name="Humphray S.J."/>
            <person name="Jeong D.H."/>
            <person name="Jing Y."/>
            <person name="Jocker A."/>
            <person name="Kenton S.M."/>
            <person name="Kim D.J."/>
            <person name="Klee K."/>
            <person name="Lai H."/>
            <person name="Lang C."/>
            <person name="Lin S."/>
            <person name="Macmil S.L."/>
            <person name="Magdelenat G."/>
            <person name="Matthews L."/>
            <person name="McCorrison J."/>
            <person name="Monaghan E.L."/>
            <person name="Mun J.H."/>
            <person name="Najar F.Z."/>
            <person name="Nicholson C."/>
            <person name="Noirot C."/>
            <person name="O'Bleness M."/>
            <person name="Paule C.R."/>
            <person name="Poulain J."/>
            <person name="Prion F."/>
            <person name="Qin B."/>
            <person name="Qu C."/>
            <person name="Retzel E.F."/>
            <person name="Riddle C."/>
            <person name="Sallet E."/>
            <person name="Samain S."/>
            <person name="Samson N."/>
            <person name="Sanders I."/>
            <person name="Saurat O."/>
            <person name="Scarpelli C."/>
            <person name="Schiex T."/>
            <person name="Segurens B."/>
            <person name="Severin A.J."/>
            <person name="Sherrier D.J."/>
            <person name="Shi R."/>
            <person name="Sims S."/>
            <person name="Singer S.R."/>
            <person name="Sinharoy S."/>
            <person name="Sterck L."/>
            <person name="Viollet A."/>
            <person name="Wang B.B."/>
            <person name="Wang K."/>
            <person name="Wang M."/>
            <person name="Wang X."/>
            <person name="Warfsmann J."/>
            <person name="Weissenbach J."/>
            <person name="White D.D."/>
            <person name="White J.D."/>
            <person name="Wiley G.B."/>
            <person name="Wincker P."/>
            <person name="Xing Y."/>
            <person name="Yang L."/>
            <person name="Yao Z."/>
            <person name="Ying F."/>
            <person name="Zhai J."/>
            <person name="Zhou L."/>
            <person name="Zuber A."/>
            <person name="Denarie J."/>
            <person name="Dixon R.A."/>
            <person name="May G.D."/>
            <person name="Schwartz D.C."/>
            <person name="Rogers J."/>
            <person name="Quetier F."/>
            <person name="Town C.D."/>
            <person name="Roe B.A."/>
        </authorList>
    </citation>
    <scope>NUCLEOTIDE SEQUENCE [LARGE SCALE GENOMIC DNA]</scope>
    <source>
        <strain evidence="1">A17</strain>
        <strain evidence="2 3">cv. Jemalong A17</strain>
    </source>
</reference>
<accession>A0A072V8X3</accession>
<evidence type="ECO:0000313" key="1">
    <source>
        <dbReference type="EMBL" id="KEH38479.1"/>
    </source>
</evidence>
<sequence length="99" mass="11614">MEALCAISACIILLVTLVWAWKMLIWSWLKPKKLERVLREQGLKGNPYRFLVGDMKEYLKMEKEVRSKPLNLSDDIVPRVFPYGHQSITKHDLSPNEMK</sequence>
<protein>
    <submittedName>
        <fullName evidence="1">Cytochrome P450 family 72 protein</fullName>
    </submittedName>
</protein>